<sequence>MKQYPDAQLLLELQSSNHGAFQEIYERYADKLISLALRKTQNEDEAMDMVQELFLSIWKNRYTIQVNGALEAYLVVSVNYMAYKWFKKQSKQPQPLNDWMELPDITEDTTAQKLSFAELSLLINREIDDMPEKMRQVYLCSREHDMNGQQIAAELGLSHQTVRNQISSALGRLKKVVHYYYNVVPPDNVSEFLLLLIFLRLL</sequence>
<evidence type="ECO:0000313" key="8">
    <source>
        <dbReference type="Proteomes" id="UP000002774"/>
    </source>
</evidence>
<dbReference type="InterPro" id="IPR014284">
    <property type="entry name" value="RNA_pol_sigma-70_dom"/>
</dbReference>
<dbReference type="PANTHER" id="PTHR43133:SF46">
    <property type="entry name" value="RNA POLYMERASE SIGMA-70 FACTOR ECF SUBFAMILY"/>
    <property type="match status" value="1"/>
</dbReference>
<dbReference type="OrthoDB" id="659948at2"/>
<evidence type="ECO:0000256" key="2">
    <source>
        <dbReference type="ARBA" id="ARBA00023015"/>
    </source>
</evidence>
<accession>H1YIX3</accession>
<comment type="similarity">
    <text evidence="1">Belongs to the sigma-70 factor family. ECF subfamily.</text>
</comment>
<feature type="domain" description="RNA polymerase sigma factor 70 region 4 type 2" evidence="6">
    <location>
        <begin position="123"/>
        <end position="173"/>
    </location>
</feature>
<dbReference type="PANTHER" id="PTHR43133">
    <property type="entry name" value="RNA POLYMERASE ECF-TYPE SIGMA FACTO"/>
    <property type="match status" value="1"/>
</dbReference>
<dbReference type="Pfam" id="PF04542">
    <property type="entry name" value="Sigma70_r2"/>
    <property type="match status" value="1"/>
</dbReference>
<evidence type="ECO:0000313" key="7">
    <source>
        <dbReference type="EMBL" id="EHQ27668.1"/>
    </source>
</evidence>
<evidence type="ECO:0000256" key="1">
    <source>
        <dbReference type="ARBA" id="ARBA00010641"/>
    </source>
</evidence>
<dbReference type="Pfam" id="PF08281">
    <property type="entry name" value="Sigma70_r4_2"/>
    <property type="match status" value="1"/>
</dbReference>
<gene>
    <name evidence="7" type="ORF">Mucpa_3570</name>
</gene>
<feature type="domain" description="RNA polymerase sigma-70 region 2" evidence="5">
    <location>
        <begin position="24"/>
        <end position="91"/>
    </location>
</feature>
<reference evidence="7" key="1">
    <citation type="submission" date="2011-09" db="EMBL/GenBank/DDBJ databases">
        <title>The permanent draft genome of Mucilaginibacter paludis DSM 18603.</title>
        <authorList>
            <consortium name="US DOE Joint Genome Institute (JGI-PGF)"/>
            <person name="Lucas S."/>
            <person name="Han J."/>
            <person name="Lapidus A."/>
            <person name="Bruce D."/>
            <person name="Goodwin L."/>
            <person name="Pitluck S."/>
            <person name="Peters L."/>
            <person name="Kyrpides N."/>
            <person name="Mavromatis K."/>
            <person name="Ivanova N."/>
            <person name="Mikhailova N."/>
            <person name="Held B."/>
            <person name="Detter J.C."/>
            <person name="Tapia R."/>
            <person name="Han C."/>
            <person name="Land M."/>
            <person name="Hauser L."/>
            <person name="Markowitz V."/>
            <person name="Cheng J.-F."/>
            <person name="Hugenholtz P."/>
            <person name="Woyke T."/>
            <person name="Wu D."/>
            <person name="Tindall B."/>
            <person name="Brambilla E."/>
            <person name="Klenk H.-P."/>
            <person name="Eisen J.A."/>
        </authorList>
    </citation>
    <scope>NUCLEOTIDE SEQUENCE [LARGE SCALE GENOMIC DNA]</scope>
    <source>
        <strain evidence="7">DSM 18603</strain>
    </source>
</reference>
<organism evidence="7 8">
    <name type="scientific">Mucilaginibacter paludis DSM 18603</name>
    <dbReference type="NCBI Taxonomy" id="714943"/>
    <lineage>
        <taxon>Bacteria</taxon>
        <taxon>Pseudomonadati</taxon>
        <taxon>Bacteroidota</taxon>
        <taxon>Sphingobacteriia</taxon>
        <taxon>Sphingobacteriales</taxon>
        <taxon>Sphingobacteriaceae</taxon>
        <taxon>Mucilaginibacter</taxon>
    </lineage>
</organism>
<dbReference type="Proteomes" id="UP000002774">
    <property type="component" value="Chromosome"/>
</dbReference>
<protein>
    <submittedName>
        <fullName evidence="7">RNA polymerase, sigma-24 subunit, ECF subfamily</fullName>
    </submittedName>
</protein>
<keyword evidence="4" id="KW-0804">Transcription</keyword>
<dbReference type="STRING" id="714943.Mucpa_3570"/>
<dbReference type="EMBL" id="CM001403">
    <property type="protein sequence ID" value="EHQ27668.1"/>
    <property type="molecule type" value="Genomic_DNA"/>
</dbReference>
<keyword evidence="2" id="KW-0805">Transcription regulation</keyword>
<dbReference type="InterPro" id="IPR039425">
    <property type="entry name" value="RNA_pol_sigma-70-like"/>
</dbReference>
<dbReference type="NCBIfam" id="TIGR02937">
    <property type="entry name" value="sigma70-ECF"/>
    <property type="match status" value="1"/>
</dbReference>
<dbReference type="InterPro" id="IPR013324">
    <property type="entry name" value="RNA_pol_sigma_r3/r4-like"/>
</dbReference>
<keyword evidence="8" id="KW-1185">Reference proteome</keyword>
<dbReference type="SUPFAM" id="SSF88659">
    <property type="entry name" value="Sigma3 and sigma4 domains of RNA polymerase sigma factors"/>
    <property type="match status" value="1"/>
</dbReference>
<keyword evidence="3" id="KW-0731">Sigma factor</keyword>
<dbReference type="InterPro" id="IPR007627">
    <property type="entry name" value="RNA_pol_sigma70_r2"/>
</dbReference>
<dbReference type="AlphaFoldDB" id="H1YIX3"/>
<proteinExistence type="inferred from homology"/>
<dbReference type="InterPro" id="IPR036388">
    <property type="entry name" value="WH-like_DNA-bd_sf"/>
</dbReference>
<dbReference type="Gene3D" id="1.10.10.10">
    <property type="entry name" value="Winged helix-like DNA-binding domain superfamily/Winged helix DNA-binding domain"/>
    <property type="match status" value="1"/>
</dbReference>
<dbReference type="HOGENOM" id="CLU_047691_4_1_10"/>
<dbReference type="eggNOG" id="COG1595">
    <property type="taxonomic scope" value="Bacteria"/>
</dbReference>
<evidence type="ECO:0000256" key="4">
    <source>
        <dbReference type="ARBA" id="ARBA00023163"/>
    </source>
</evidence>
<dbReference type="RefSeq" id="WP_008508204.1">
    <property type="nucleotide sequence ID" value="NZ_CM001403.1"/>
</dbReference>
<dbReference type="InterPro" id="IPR013325">
    <property type="entry name" value="RNA_pol_sigma_r2"/>
</dbReference>
<evidence type="ECO:0000256" key="3">
    <source>
        <dbReference type="ARBA" id="ARBA00023082"/>
    </source>
</evidence>
<dbReference type="GO" id="GO:0003677">
    <property type="term" value="F:DNA binding"/>
    <property type="evidence" value="ECO:0007669"/>
    <property type="project" value="InterPro"/>
</dbReference>
<evidence type="ECO:0000259" key="6">
    <source>
        <dbReference type="Pfam" id="PF08281"/>
    </source>
</evidence>
<dbReference type="SUPFAM" id="SSF88946">
    <property type="entry name" value="Sigma2 domain of RNA polymerase sigma factors"/>
    <property type="match status" value="1"/>
</dbReference>
<dbReference type="InterPro" id="IPR013249">
    <property type="entry name" value="RNA_pol_sigma70_r4_t2"/>
</dbReference>
<evidence type="ECO:0000259" key="5">
    <source>
        <dbReference type="Pfam" id="PF04542"/>
    </source>
</evidence>
<name>H1YIX3_9SPHI</name>
<dbReference type="Gene3D" id="1.10.1740.10">
    <property type="match status" value="1"/>
</dbReference>
<dbReference type="GO" id="GO:0006352">
    <property type="term" value="P:DNA-templated transcription initiation"/>
    <property type="evidence" value="ECO:0007669"/>
    <property type="project" value="InterPro"/>
</dbReference>
<dbReference type="GO" id="GO:0016987">
    <property type="term" value="F:sigma factor activity"/>
    <property type="evidence" value="ECO:0007669"/>
    <property type="project" value="UniProtKB-KW"/>
</dbReference>